<name>A0A2G8S4M3_9APHY</name>
<evidence type="ECO:0000256" key="1">
    <source>
        <dbReference type="SAM" id="MobiDB-lite"/>
    </source>
</evidence>
<evidence type="ECO:0000313" key="3">
    <source>
        <dbReference type="Proteomes" id="UP000230002"/>
    </source>
</evidence>
<dbReference type="Proteomes" id="UP000230002">
    <property type="component" value="Unassembled WGS sequence"/>
</dbReference>
<dbReference type="AlphaFoldDB" id="A0A2G8S4M3"/>
<gene>
    <name evidence="2" type="ORF">GSI_08556</name>
</gene>
<organism evidence="2 3">
    <name type="scientific">Ganoderma sinense ZZ0214-1</name>
    <dbReference type="NCBI Taxonomy" id="1077348"/>
    <lineage>
        <taxon>Eukaryota</taxon>
        <taxon>Fungi</taxon>
        <taxon>Dikarya</taxon>
        <taxon>Basidiomycota</taxon>
        <taxon>Agaricomycotina</taxon>
        <taxon>Agaricomycetes</taxon>
        <taxon>Polyporales</taxon>
        <taxon>Polyporaceae</taxon>
        <taxon>Ganoderma</taxon>
    </lineage>
</organism>
<dbReference type="EMBL" id="AYKW01000023">
    <property type="protein sequence ID" value="PIL28518.1"/>
    <property type="molecule type" value="Genomic_DNA"/>
</dbReference>
<reference evidence="2 3" key="1">
    <citation type="journal article" date="2015" name="Sci. Rep.">
        <title>Chromosome-level genome map provides insights into diverse defense mechanisms in the medicinal fungus Ganoderma sinense.</title>
        <authorList>
            <person name="Zhu Y."/>
            <person name="Xu J."/>
            <person name="Sun C."/>
            <person name="Zhou S."/>
            <person name="Xu H."/>
            <person name="Nelson D.R."/>
            <person name="Qian J."/>
            <person name="Song J."/>
            <person name="Luo H."/>
            <person name="Xiang L."/>
            <person name="Li Y."/>
            <person name="Xu Z."/>
            <person name="Ji A."/>
            <person name="Wang L."/>
            <person name="Lu S."/>
            <person name="Hayward A."/>
            <person name="Sun W."/>
            <person name="Li X."/>
            <person name="Schwartz D.C."/>
            <person name="Wang Y."/>
            <person name="Chen S."/>
        </authorList>
    </citation>
    <scope>NUCLEOTIDE SEQUENCE [LARGE SCALE GENOMIC DNA]</scope>
    <source>
        <strain evidence="2 3">ZZ0214-1</strain>
    </source>
</reference>
<keyword evidence="3" id="KW-1185">Reference proteome</keyword>
<dbReference type="OrthoDB" id="2804094at2759"/>
<feature type="region of interest" description="Disordered" evidence="1">
    <location>
        <begin position="422"/>
        <end position="443"/>
    </location>
</feature>
<sequence>MSSENWRKKPQTFSDEKNQVYTVTNVPPIIPPIAASIDADAQGNCSLGALLRPQLNIGCYPELAFVLRRLPVGDPLLSRVCVDPATLLPAQHEGGWALPDNIRNAWMRLEKGLLYVSELLMTSTEGSSCGPSARHAIRLQPHWSPPEDSGYTKLHRTPQGAQAAIRRAHVAFQLLIARCSLAIALWLFPGPRDGHVREVRTSHYNYHTDEVVPDWVQILTNNRVPSSWIDALSESVITDFSFNLRVGMVFDAKNDIPLPITPVLRAANVPVFILWGSPDETRACPDFAAVDQLTPPFGPYQLPGESRIEFFARREKFRVDQERQESEPQMQWRLARTAQAQSGLPPRRRSRMYLWVNAELVFPALPPQWHQQEYRYPIPPSAYRSIWMVHPAGYRQYNPFCDEWDLWFPTGWGTFHPEHFSETRSPEIQSDPEPSGQPVHHMPMSTQSRVNGGDVHQLLALDTSLLVAAPDDMEYDVAFPSNYHLGRWYGISITDSRTFPEVDYATWVRRLPQIFSEHAANLPQEPEQQSLLAGWVSAMLAGDSRSRALMHTWDLDPRNSAFLLRDGEVRSCISLEHLRAPIHIEETDNIVRWVMVKFNEDVDNGRWSLITTVTGALWLARRLTEATTASNAMHSLVSVGVPFRTAILQKRPPPPMHEHRLESRMRMLPPWRAQGHRPTVQDYESYCQRVLELAARPHARAAWLKGGIVWRIMRHVTGREHPLANQDGVEDGPSVETPHHVSVTIEKGAEALYDDGLSLEELDMIAGVVRVYTEGMSGIHHQTEDASWWPKHSAWVRGGAYTGIWTPWQEHWFQERLRGILAGSEGPLNATQWKDKLKGFKKAGHLADRVEEASWNFTYRNFVSVPEAH</sequence>
<accession>A0A2G8S4M3</accession>
<protein>
    <submittedName>
        <fullName evidence="2">Uncharacterized protein</fullName>
    </submittedName>
</protein>
<comment type="caution">
    <text evidence="2">The sequence shown here is derived from an EMBL/GenBank/DDBJ whole genome shotgun (WGS) entry which is preliminary data.</text>
</comment>
<evidence type="ECO:0000313" key="2">
    <source>
        <dbReference type="EMBL" id="PIL28518.1"/>
    </source>
</evidence>
<dbReference type="STRING" id="1077348.A0A2G8S4M3"/>
<proteinExistence type="predicted"/>